<evidence type="ECO:0000256" key="1">
    <source>
        <dbReference type="ARBA" id="ARBA00006484"/>
    </source>
</evidence>
<dbReference type="Proteomes" id="UP001629744">
    <property type="component" value="Unassembled WGS sequence"/>
</dbReference>
<dbReference type="Gene3D" id="3.40.50.720">
    <property type="entry name" value="NAD(P)-binding Rossmann-like Domain"/>
    <property type="match status" value="1"/>
</dbReference>
<reference evidence="2 3" key="1">
    <citation type="submission" date="2023-11" db="EMBL/GenBank/DDBJ databases">
        <authorList>
            <person name="Val-Calvo J."/>
            <person name="Scortti M."/>
            <person name="Vazquez-Boland J."/>
        </authorList>
    </citation>
    <scope>NUCLEOTIDE SEQUENCE [LARGE SCALE GENOMIC DNA]</scope>
    <source>
        <strain evidence="2 3">DSM 46662</strain>
    </source>
</reference>
<dbReference type="SUPFAM" id="SSF51735">
    <property type="entry name" value="NAD(P)-binding Rossmann-fold domains"/>
    <property type="match status" value="1"/>
</dbReference>
<dbReference type="RefSeq" id="WP_348606632.1">
    <property type="nucleotide sequence ID" value="NZ_CP157276.1"/>
</dbReference>
<sequence>MGRLEGKVAIVTGGAQGMGAATARVMAAEGARVVVADVADGQGRALVADIGDTASYMRLDVTSETDWRDVVAATMREYGTVDVLVNNAGIQYFAGVEDVEPDRIATILAVNVMGPMIGVKTVAPIMKNAGSGVVVNISSVDGLRGVNGLSSYVASKWAIRGVTKAQALELGPTIRVCSVHPGGVDTQLGNPAGETGAELQRHYRNVPLGRIGLPDEIARVTAFVASDEASYMTGAEIAVDGGWASGIYHAGLPGAPV</sequence>
<comment type="similarity">
    <text evidence="1">Belongs to the short-chain dehydrogenases/reductases (SDR) family.</text>
</comment>
<dbReference type="PANTHER" id="PTHR42820">
    <property type="entry name" value="SHORT-CHAIN DEHYDROGENASE REDUCTASE"/>
    <property type="match status" value="1"/>
</dbReference>
<dbReference type="InterPro" id="IPR002347">
    <property type="entry name" value="SDR_fam"/>
</dbReference>
<proteinExistence type="inferred from homology"/>
<dbReference type="Pfam" id="PF13561">
    <property type="entry name" value="adh_short_C2"/>
    <property type="match status" value="1"/>
</dbReference>
<dbReference type="PROSITE" id="PS00061">
    <property type="entry name" value="ADH_SHORT"/>
    <property type="match status" value="1"/>
</dbReference>
<dbReference type="GO" id="GO:0047936">
    <property type="term" value="F:glucose 1-dehydrogenase [NAD(P)+] activity"/>
    <property type="evidence" value="ECO:0007669"/>
    <property type="project" value="UniProtKB-EC"/>
</dbReference>
<keyword evidence="3" id="KW-1185">Reference proteome</keyword>
<comment type="caution">
    <text evidence="2">The sequence shown here is derived from an EMBL/GenBank/DDBJ whole genome shotgun (WGS) entry which is preliminary data.</text>
</comment>
<gene>
    <name evidence="2" type="ORF">ABEU19_002387</name>
</gene>
<dbReference type="InterPro" id="IPR036291">
    <property type="entry name" value="NAD(P)-bd_dom_sf"/>
</dbReference>
<keyword evidence="2" id="KW-0560">Oxidoreductase</keyword>
<dbReference type="EC" id="1.1.1.47" evidence="2"/>
<organism evidence="2 3">
    <name type="scientific">Prescottella soli</name>
    <dbReference type="NCBI Taxonomy" id="1543852"/>
    <lineage>
        <taxon>Bacteria</taxon>
        <taxon>Bacillati</taxon>
        <taxon>Actinomycetota</taxon>
        <taxon>Actinomycetes</taxon>
        <taxon>Mycobacteriales</taxon>
        <taxon>Nocardiaceae</taxon>
        <taxon>Prescottella</taxon>
    </lineage>
</organism>
<dbReference type="InterPro" id="IPR020904">
    <property type="entry name" value="Sc_DH/Rdtase_CS"/>
</dbReference>
<dbReference type="PRINTS" id="PR00081">
    <property type="entry name" value="GDHRDH"/>
</dbReference>
<name>A0ABW9FTH1_9NOCA</name>
<dbReference type="PANTHER" id="PTHR42820:SF1">
    <property type="entry name" value="SHORT-CHAIN DEHYDROGENASE_REDUCTASE FAMILY PROTEIN"/>
    <property type="match status" value="1"/>
</dbReference>
<accession>A0ABW9FTH1</accession>
<dbReference type="EMBL" id="JBDLNU010000003">
    <property type="protein sequence ID" value="MFM1728889.1"/>
    <property type="molecule type" value="Genomic_DNA"/>
</dbReference>
<evidence type="ECO:0000313" key="3">
    <source>
        <dbReference type="Proteomes" id="UP001629744"/>
    </source>
</evidence>
<protein>
    <submittedName>
        <fullName evidence="2">Glucose 1-dehydrogenase</fullName>
        <ecNumber evidence="2">1.1.1.47</ecNumber>
    </submittedName>
</protein>
<dbReference type="NCBIfam" id="NF005559">
    <property type="entry name" value="PRK07231.1"/>
    <property type="match status" value="1"/>
</dbReference>
<dbReference type="PRINTS" id="PR00080">
    <property type="entry name" value="SDRFAMILY"/>
</dbReference>
<evidence type="ECO:0000313" key="2">
    <source>
        <dbReference type="EMBL" id="MFM1728889.1"/>
    </source>
</evidence>